<dbReference type="HOGENOM" id="CLU_120444_0_0_5"/>
<gene>
    <name evidence="1" type="ORF">BN1012_Phect2609</name>
</gene>
<dbReference type="EMBL" id="HG966617">
    <property type="protein sequence ID" value="CDO60822.1"/>
    <property type="molecule type" value="Genomic_DNA"/>
</dbReference>
<keyword evidence="2" id="KW-1185">Reference proteome</keyword>
<dbReference type="RefSeq" id="WP_081826222.1">
    <property type="nucleotide sequence ID" value="NZ_HG966617.1"/>
</dbReference>
<organism evidence="1 2">
    <name type="scientific">Candidatus Phaeomarinibacter ectocarpi</name>
    <dbReference type="NCBI Taxonomy" id="1458461"/>
    <lineage>
        <taxon>Bacteria</taxon>
        <taxon>Pseudomonadati</taxon>
        <taxon>Pseudomonadota</taxon>
        <taxon>Alphaproteobacteria</taxon>
        <taxon>Hyphomicrobiales</taxon>
        <taxon>Parvibaculaceae</taxon>
        <taxon>Candidatus Phaeomarinibacter</taxon>
    </lineage>
</organism>
<dbReference type="OrthoDB" id="7594814at2"/>
<dbReference type="InterPro" id="IPR021874">
    <property type="entry name" value="Phage_Mu_Gp27"/>
</dbReference>
<protein>
    <submittedName>
        <fullName evidence="1">Phage terminase, small subunit</fullName>
    </submittedName>
</protein>
<reference evidence="1 2" key="1">
    <citation type="journal article" date="2014" name="Front. Genet.">
        <title>Genome and metabolic network of "Candidatus Phaeomarinobacter ectocarpi" Ec32, a new candidate genus of Alphaproteobacteria frequently associated with brown algae.</title>
        <authorList>
            <person name="Dittami S.M."/>
            <person name="Barbeyron T."/>
            <person name="Boyen C."/>
            <person name="Cambefort J."/>
            <person name="Collet G."/>
            <person name="Delage L."/>
            <person name="Gobet A."/>
            <person name="Groisillier A."/>
            <person name="Leblanc C."/>
            <person name="Michel G."/>
            <person name="Scornet D."/>
            <person name="Siegel A."/>
            <person name="Tapia J.E."/>
            <person name="Tonon T."/>
        </authorList>
    </citation>
    <scope>NUCLEOTIDE SEQUENCE [LARGE SCALE GENOMIC DNA]</scope>
    <source>
        <strain evidence="1 2">Ec32</strain>
    </source>
</reference>
<accession>X5MEB6</accession>
<dbReference type="Pfam" id="PF11985">
    <property type="entry name" value="Phage_Mu_Gp27"/>
    <property type="match status" value="1"/>
</dbReference>
<proteinExistence type="predicted"/>
<name>X5MEB6_9HYPH</name>
<dbReference type="KEGG" id="pect:BN1012_Phect2609"/>
<dbReference type="AlphaFoldDB" id="X5MEB6"/>
<evidence type="ECO:0000313" key="1">
    <source>
        <dbReference type="EMBL" id="CDO60822.1"/>
    </source>
</evidence>
<dbReference type="STRING" id="1458461.BN1012_Phect2609"/>
<sequence>MAKSPLRKRGRLSKIEMLPDDCQEDVVWACEQLAARNETAEDIRKQFNARIEAKGQPQISSSSFNRHSIAFAKYSQNMTRARDIAAVMAERMDEQPEGDVGLLLVETIKTLVYDVVVDATLTDESAGIGMLKEAAVAVQKLEQARKTNVDTRVKIAERFVSDAADAAETAAKRNGLSAKAVQEIREKVLGVKKRVA</sequence>
<evidence type="ECO:0000313" key="2">
    <source>
        <dbReference type="Proteomes" id="UP000032160"/>
    </source>
</evidence>
<dbReference type="Proteomes" id="UP000032160">
    <property type="component" value="Chromosome I"/>
</dbReference>